<dbReference type="InterPro" id="IPR011009">
    <property type="entry name" value="Kinase-like_dom_sf"/>
</dbReference>
<dbReference type="AlphaFoldDB" id="A0A401PR57"/>
<proteinExistence type="inferred from homology"/>
<dbReference type="PROSITE" id="PS00109">
    <property type="entry name" value="PROTEIN_KINASE_TYR"/>
    <property type="match status" value="1"/>
</dbReference>
<feature type="compositionally biased region" description="Low complexity" evidence="2">
    <location>
        <begin position="1"/>
        <end position="38"/>
    </location>
</feature>
<comment type="similarity">
    <text evidence="1">Belongs to the protein kinase superfamily.</text>
</comment>
<dbReference type="InterPro" id="IPR051511">
    <property type="entry name" value="MitoQC_Scaffold_Kinases"/>
</dbReference>
<dbReference type="InterPro" id="IPR000719">
    <property type="entry name" value="Prot_kinase_dom"/>
</dbReference>
<accession>A0A401PR57</accession>
<dbReference type="PANTHER" id="PTHR22972:SF8">
    <property type="entry name" value="PROTEIN KINASE DOMAIN-CONTAINING PROTEIN"/>
    <property type="match status" value="1"/>
</dbReference>
<dbReference type="SMART" id="SM00220">
    <property type="entry name" value="S_TKc"/>
    <property type="match status" value="1"/>
</dbReference>
<dbReference type="EMBL" id="BFAA01012508">
    <property type="protein sequence ID" value="GCB75591.1"/>
    <property type="molecule type" value="Genomic_DNA"/>
</dbReference>
<feature type="region of interest" description="Disordered" evidence="2">
    <location>
        <begin position="325"/>
        <end position="363"/>
    </location>
</feature>
<feature type="compositionally biased region" description="Polar residues" evidence="2">
    <location>
        <begin position="94"/>
        <end position="107"/>
    </location>
</feature>
<comment type="caution">
    <text evidence="4">The sequence shown here is derived from an EMBL/GenBank/DDBJ whole genome shotgun (WGS) entry which is preliminary data.</text>
</comment>
<dbReference type="InterPro" id="IPR008266">
    <property type="entry name" value="Tyr_kinase_AS"/>
</dbReference>
<dbReference type="Gene3D" id="1.10.510.10">
    <property type="entry name" value="Transferase(Phosphotransferase) domain 1"/>
    <property type="match status" value="1"/>
</dbReference>
<evidence type="ECO:0000256" key="1">
    <source>
        <dbReference type="ARBA" id="ARBA00038349"/>
    </source>
</evidence>
<feature type="compositionally biased region" description="Polar residues" evidence="2">
    <location>
        <begin position="351"/>
        <end position="363"/>
    </location>
</feature>
<dbReference type="PANTHER" id="PTHR22972">
    <property type="entry name" value="SERINE/THREONINE PROTEIN KINASE"/>
    <property type="match status" value="1"/>
</dbReference>
<dbReference type="GO" id="GO:0005524">
    <property type="term" value="F:ATP binding"/>
    <property type="evidence" value="ECO:0007669"/>
    <property type="project" value="InterPro"/>
</dbReference>
<reference evidence="4 5" key="1">
    <citation type="journal article" date="2018" name="Nat. Ecol. Evol.">
        <title>Shark genomes provide insights into elasmobranch evolution and the origin of vertebrates.</title>
        <authorList>
            <person name="Hara Y"/>
            <person name="Yamaguchi K"/>
            <person name="Onimaru K"/>
            <person name="Kadota M"/>
            <person name="Koyanagi M"/>
            <person name="Keeley SD"/>
            <person name="Tatsumi K"/>
            <person name="Tanaka K"/>
            <person name="Motone F"/>
            <person name="Kageyama Y"/>
            <person name="Nozu R"/>
            <person name="Adachi N"/>
            <person name="Nishimura O"/>
            <person name="Nakagawa R"/>
            <person name="Tanegashima C"/>
            <person name="Kiyatake I"/>
            <person name="Matsumoto R"/>
            <person name="Murakumo K"/>
            <person name="Nishida K"/>
            <person name="Terakita A"/>
            <person name="Kuratani S"/>
            <person name="Sato K"/>
            <person name="Hyodo S Kuraku.S."/>
        </authorList>
    </citation>
    <scope>NUCLEOTIDE SEQUENCE [LARGE SCALE GENOMIC DNA]</scope>
</reference>
<sequence>MSGSISEVDSSSSCSQQLSSTSEDSAIFNSEESSSSIDSDNRTYVNLAEVCSSTTFTEILNSVSEKLMASQGKPADQRSLDNSKPPPLPKKTLSRTNSAPGGSQLGLTRSLPCSPGLQISNPLYGVYEQKTSNSTPCSPMNTDEKFNLPSSYSSRRSGMIKSRSLDGSASYYHDSKPQKKLEKLNFCISDLELRNWFNFENQVDMFRMLTNQCVISLQSICEKYNAFFMDKENAKIKFSDKDWPDFKLSDDEASCDSRDAIYYRVQYTLPPKDEFALKVAKSLNQESLQTEPCGLSLQDGLPRHFNVQMMCGHFIATIPTKLLPPEDAALSPDNSETEKNGSGPEAVAETSKIQPNGSTNQRPQVVIITQEVPSQTMADFVKESAALHETQADVYERQVSLLLLQLCLGLEHLKDHNVTHCDLRLENLLLVKVPAPRGKAQSNNLQLPRLIISNFSKAKQNNTATDQKLHPDQTRLAPEIMSTTRYKKVDEFQLGILIYEVLHMSNPIESISNQKEYEEYKTEELPQIPQRSVYSKGLQHLSHLLLRADPSERIHIHQAKSILQALLWGPCPNVFSLNTGFKDPPQLLTNWLDVKRVLLMLKFGEIFLDDVSQENLEDWLCCQYFAFATPNSVHHALEVLQILLEEGC</sequence>
<gene>
    <name evidence="4" type="ORF">scyTo_0018234</name>
</gene>
<dbReference type="OrthoDB" id="9447225at2759"/>
<organism evidence="4 5">
    <name type="scientific">Scyliorhinus torazame</name>
    <name type="common">Cloudy catshark</name>
    <name type="synonym">Catulus torazame</name>
    <dbReference type="NCBI Taxonomy" id="75743"/>
    <lineage>
        <taxon>Eukaryota</taxon>
        <taxon>Metazoa</taxon>
        <taxon>Chordata</taxon>
        <taxon>Craniata</taxon>
        <taxon>Vertebrata</taxon>
        <taxon>Chondrichthyes</taxon>
        <taxon>Elasmobranchii</taxon>
        <taxon>Galeomorphii</taxon>
        <taxon>Galeoidea</taxon>
        <taxon>Carcharhiniformes</taxon>
        <taxon>Scyliorhinidae</taxon>
        <taxon>Scyliorhinus</taxon>
    </lineage>
</organism>
<dbReference type="STRING" id="75743.A0A401PR57"/>
<dbReference type="OMA" id="FECEWRT"/>
<evidence type="ECO:0000313" key="5">
    <source>
        <dbReference type="Proteomes" id="UP000288216"/>
    </source>
</evidence>
<dbReference type="GO" id="GO:0004672">
    <property type="term" value="F:protein kinase activity"/>
    <property type="evidence" value="ECO:0007669"/>
    <property type="project" value="InterPro"/>
</dbReference>
<dbReference type="PROSITE" id="PS50011">
    <property type="entry name" value="PROTEIN_KINASE_DOM"/>
    <property type="match status" value="1"/>
</dbReference>
<dbReference type="Proteomes" id="UP000288216">
    <property type="component" value="Unassembled WGS sequence"/>
</dbReference>
<dbReference type="Pfam" id="PF00069">
    <property type="entry name" value="Pkinase"/>
    <property type="match status" value="1"/>
</dbReference>
<evidence type="ECO:0000259" key="3">
    <source>
        <dbReference type="PROSITE" id="PS50011"/>
    </source>
</evidence>
<protein>
    <recommendedName>
        <fullName evidence="3">Protein kinase domain-containing protein</fullName>
    </recommendedName>
</protein>
<evidence type="ECO:0000256" key="2">
    <source>
        <dbReference type="SAM" id="MobiDB-lite"/>
    </source>
</evidence>
<evidence type="ECO:0000313" key="4">
    <source>
        <dbReference type="EMBL" id="GCB75591.1"/>
    </source>
</evidence>
<name>A0A401PR57_SCYTO</name>
<feature type="compositionally biased region" description="Polar residues" evidence="2">
    <location>
        <begin position="131"/>
        <end position="141"/>
    </location>
</feature>
<feature type="region of interest" description="Disordered" evidence="2">
    <location>
        <begin position="131"/>
        <end position="157"/>
    </location>
</feature>
<dbReference type="SUPFAM" id="SSF56112">
    <property type="entry name" value="Protein kinase-like (PK-like)"/>
    <property type="match status" value="1"/>
</dbReference>
<feature type="region of interest" description="Disordered" evidence="2">
    <location>
        <begin position="67"/>
        <end position="113"/>
    </location>
</feature>
<feature type="domain" description="Protein kinase" evidence="3">
    <location>
        <begin position="247"/>
        <end position="567"/>
    </location>
</feature>
<feature type="region of interest" description="Disordered" evidence="2">
    <location>
        <begin position="1"/>
        <end position="39"/>
    </location>
</feature>
<keyword evidence="5" id="KW-1185">Reference proteome</keyword>